<dbReference type="SUPFAM" id="SSF82693">
    <property type="entry name" value="Multidrug efflux transporter AcrB pore domain, PN1, PN2, PC1 and PC2 subdomains"/>
    <property type="match status" value="1"/>
</dbReference>
<comment type="caution">
    <text evidence="3">The sequence shown here is derived from an EMBL/GenBank/DDBJ whole genome shotgun (WGS) entry which is preliminary data.</text>
</comment>
<reference evidence="3 4" key="1">
    <citation type="submission" date="2018-10" db="EMBL/GenBank/DDBJ databases">
        <title>Phylogenomics of Brevibacillus.</title>
        <authorList>
            <person name="Dunlap C."/>
        </authorList>
    </citation>
    <scope>NUCLEOTIDE SEQUENCE [LARGE SCALE GENOMIC DNA]</scope>
    <source>
        <strain evidence="3 4">JCM 15774</strain>
    </source>
</reference>
<feature type="transmembrane region" description="Helical" evidence="2">
    <location>
        <begin position="876"/>
        <end position="897"/>
    </location>
</feature>
<feature type="transmembrane region" description="Helical" evidence="2">
    <location>
        <begin position="520"/>
        <end position="543"/>
    </location>
</feature>
<dbReference type="Gene3D" id="3.30.70.1430">
    <property type="entry name" value="Multidrug efflux transporter AcrB pore domain"/>
    <property type="match status" value="2"/>
</dbReference>
<feature type="transmembrane region" description="Helical" evidence="2">
    <location>
        <begin position="380"/>
        <end position="402"/>
    </location>
</feature>
<sequence length="1085" mass="119527">MSNRSFVSIVPALARLLAVVCCLLGVGALLRMDVTTFPDRPVPVYTIHLAAPGLTSEKIDEKVTRPIEESVRAVGDALTITAESRAGASSVTVETAEKLGSDYKERLEKKLGEVAKQLPVTEWSISQDNLADNRVGFYLLHGNDVQTLSDIARYTVYENLIRLPGVARVEIDDRSAKQQVDLIFRPSMLLAYGLTPKDVLDQLPGDVVNEQVGSVGQNKDQSAFYWTSMSEGPQGLGKQLIATDRGYVTLKTLADIRDLRGSKGDEVSVYRGSPAIGITLLAADVGQVPSIREQAADVIESLNKAAGDKYRIDLFDDHAQPLSGAIYQLAWLAAAAAIVCALFLYLAHKRMAVSLLLLFSVVMATGFTLGGMWLSGVPLSYSTVGPVAIFALLFTGAGSALLHRMHRQKAVSFLGGLRIAGKLMKPILLAIVVWTSCWMGLMMTDFLEGTDRIVLDQAWPVLVLGTGGLILVYGFLTPVLAGLWLTHPVAEESPRSRIRPSGKAAGYVLARWERLVKQGYLPYGITLVVSILVVVMLHSFVLVDDYRELAANGKDLSLEMVQGSSIDEAMRASQIAEERLRSLAEVRDLYTVASKERLSIHLKLADKYDWTMERTDLEKELDKRLRDIPGTDPFAFVASDDVKTRLEFTVKGPSLLTAQAIAQEVLTQLEKYTARDEDGQEIITDERIGTGTAKTIIEIRPKPDMLARYQVSEAEIKHQLESYLGEKSAGSVFWNEQSVPVVVRFPDNWMEYPEQVKNILIRTPAGKVHLGDLVSWKLGKEPPTYQREDGLYVFTVSSAVRDAGRIDSLAYVLPLRMQKTMIIPEGYSVLNADELKKLNEEQSDKADWSGRVLAVIAVIAAVLLASLLLQRRTRDGIFALALLPVLAGGVMLGLLVMDRPMNGMAFYGMTGAIALLVQQALVLLEDLYAAQAEESTIKDAVQAGTARAFASQAAVFGAVALASVPLTFGWVGEIDPFASFASTLFFGTLLAAFAVIAVLPAMYYAAEWKQATKVEITLPIVLQRIHIWWENDRIRKQDAKERKQWLKQRREEQRKRRVDNDAPVKKDLTHQDFLPLSAPSNDLNR</sequence>
<keyword evidence="2" id="KW-1133">Transmembrane helix</keyword>
<feature type="transmembrane region" description="Helical" evidence="2">
    <location>
        <begin position="325"/>
        <end position="346"/>
    </location>
</feature>
<feature type="transmembrane region" description="Helical" evidence="2">
    <location>
        <begin position="903"/>
        <end position="928"/>
    </location>
</feature>
<evidence type="ECO:0000313" key="3">
    <source>
        <dbReference type="EMBL" id="RNB86729.1"/>
    </source>
</evidence>
<protein>
    <submittedName>
        <fullName evidence="3">Efflux RND transporter permease subunit</fullName>
    </submittedName>
</protein>
<feature type="compositionally biased region" description="Basic and acidic residues" evidence="1">
    <location>
        <begin position="1046"/>
        <end position="1070"/>
    </location>
</feature>
<gene>
    <name evidence="3" type="ORF">EDM59_11225</name>
</gene>
<dbReference type="RefSeq" id="WP_122923679.1">
    <property type="nucleotide sequence ID" value="NZ_RHHU01000005.1"/>
</dbReference>
<evidence type="ECO:0000256" key="1">
    <source>
        <dbReference type="SAM" id="MobiDB-lite"/>
    </source>
</evidence>
<dbReference type="Gene3D" id="3.30.70.1320">
    <property type="entry name" value="Multidrug efflux transporter AcrB pore domain like"/>
    <property type="match status" value="1"/>
</dbReference>
<accession>A0A3M8DGL9</accession>
<proteinExistence type="predicted"/>
<organism evidence="3 4">
    <name type="scientific">Brevibacillus nitrificans</name>
    <dbReference type="NCBI Taxonomy" id="651560"/>
    <lineage>
        <taxon>Bacteria</taxon>
        <taxon>Bacillati</taxon>
        <taxon>Bacillota</taxon>
        <taxon>Bacilli</taxon>
        <taxon>Bacillales</taxon>
        <taxon>Paenibacillaceae</taxon>
        <taxon>Brevibacillus</taxon>
    </lineage>
</organism>
<feature type="transmembrane region" description="Helical" evidence="2">
    <location>
        <begin position="423"/>
        <end position="441"/>
    </location>
</feature>
<dbReference type="SUPFAM" id="SSF82714">
    <property type="entry name" value="Multidrug efflux transporter AcrB TolC docking domain, DN and DC subdomains"/>
    <property type="match status" value="2"/>
</dbReference>
<dbReference type="PANTHER" id="PTHR32063">
    <property type="match status" value="1"/>
</dbReference>
<feature type="transmembrane region" description="Helical" evidence="2">
    <location>
        <begin position="353"/>
        <end position="374"/>
    </location>
</feature>
<dbReference type="Pfam" id="PF00873">
    <property type="entry name" value="ACR_tran"/>
    <property type="match status" value="1"/>
</dbReference>
<keyword evidence="2" id="KW-0472">Membrane</keyword>
<feature type="transmembrane region" description="Helical" evidence="2">
    <location>
        <begin position="949"/>
        <end position="971"/>
    </location>
</feature>
<evidence type="ECO:0000256" key="2">
    <source>
        <dbReference type="SAM" id="Phobius"/>
    </source>
</evidence>
<feature type="transmembrane region" description="Helical" evidence="2">
    <location>
        <begin position="848"/>
        <end position="869"/>
    </location>
</feature>
<dbReference type="PANTHER" id="PTHR32063:SF24">
    <property type="entry name" value="CATION EFFLUX SYSTEM (ACRB_ACRD_ACRF FAMILY)"/>
    <property type="match status" value="1"/>
</dbReference>
<dbReference type="Gene3D" id="1.20.1640.10">
    <property type="entry name" value="Multidrug efflux transporter AcrB transmembrane domain"/>
    <property type="match status" value="2"/>
</dbReference>
<keyword evidence="4" id="KW-1185">Reference proteome</keyword>
<dbReference type="GO" id="GO:0042910">
    <property type="term" value="F:xenobiotic transmembrane transporter activity"/>
    <property type="evidence" value="ECO:0007669"/>
    <property type="project" value="TreeGrafter"/>
</dbReference>
<dbReference type="InterPro" id="IPR027463">
    <property type="entry name" value="AcrB_DN_DC_subdom"/>
</dbReference>
<dbReference type="Proteomes" id="UP000269573">
    <property type="component" value="Unassembled WGS sequence"/>
</dbReference>
<keyword evidence="2" id="KW-0812">Transmembrane</keyword>
<dbReference type="GO" id="GO:0005886">
    <property type="term" value="C:plasma membrane"/>
    <property type="evidence" value="ECO:0007669"/>
    <property type="project" value="TreeGrafter"/>
</dbReference>
<feature type="transmembrane region" description="Helical" evidence="2">
    <location>
        <begin position="977"/>
        <end position="1003"/>
    </location>
</feature>
<dbReference type="AlphaFoldDB" id="A0A3M8DGL9"/>
<dbReference type="Gene3D" id="3.30.2090.10">
    <property type="entry name" value="Multidrug efflux transporter AcrB TolC docking domain, DN and DC subdomains"/>
    <property type="match status" value="2"/>
</dbReference>
<dbReference type="SUPFAM" id="SSF82866">
    <property type="entry name" value="Multidrug efflux transporter AcrB transmembrane domain"/>
    <property type="match status" value="2"/>
</dbReference>
<name>A0A3M8DGL9_9BACL</name>
<feature type="transmembrane region" description="Helical" evidence="2">
    <location>
        <begin position="12"/>
        <end position="30"/>
    </location>
</feature>
<dbReference type="InterPro" id="IPR001036">
    <property type="entry name" value="Acrflvin-R"/>
</dbReference>
<evidence type="ECO:0000313" key="4">
    <source>
        <dbReference type="Proteomes" id="UP000269573"/>
    </source>
</evidence>
<feature type="region of interest" description="Disordered" evidence="1">
    <location>
        <begin position="1046"/>
        <end position="1085"/>
    </location>
</feature>
<feature type="transmembrane region" description="Helical" evidence="2">
    <location>
        <begin position="461"/>
        <end position="485"/>
    </location>
</feature>
<dbReference type="EMBL" id="RHHU01000005">
    <property type="protein sequence ID" value="RNB86729.1"/>
    <property type="molecule type" value="Genomic_DNA"/>
</dbReference>
<dbReference type="Gene3D" id="3.30.70.1440">
    <property type="entry name" value="Multidrug efflux transporter AcrB pore domain"/>
    <property type="match status" value="1"/>
</dbReference>